<name>A0A3S9PLE6_STRLT</name>
<keyword evidence="2" id="KW-1185">Reference proteome</keyword>
<protein>
    <submittedName>
        <fullName evidence="1">Uncharacterized protein</fullName>
    </submittedName>
</protein>
<dbReference type="OrthoDB" id="3872455at2"/>
<dbReference type="PROSITE" id="PS51318">
    <property type="entry name" value="TAT"/>
    <property type="match status" value="1"/>
</dbReference>
<dbReference type="Proteomes" id="UP000267900">
    <property type="component" value="Chromosome"/>
</dbReference>
<dbReference type="AlphaFoldDB" id="A0A3S9PLE6"/>
<gene>
    <name evidence="1" type="ORF">EKH77_19995</name>
</gene>
<accession>A0A3S9PLE6</accession>
<sequence length="143" mass="14504">MASHARHPRHASPPPPRRRTLMRVGLTVSAGAALATGGAATAHAEPQAPRAELGRTDVGAAFTGTGIALEKSVEGLSPVLKTFKYHPLAATPVDPLNNGARTQVADFKPVGTDAVTAPVTNRGQVGDLPLVGQALNVLPGNGG</sequence>
<proteinExistence type="predicted"/>
<organism evidence="1 2">
    <name type="scientific">Streptomyces luteoverticillatus</name>
    <name type="common">Streptoverticillium luteoverticillatus</name>
    <dbReference type="NCBI Taxonomy" id="66425"/>
    <lineage>
        <taxon>Bacteria</taxon>
        <taxon>Bacillati</taxon>
        <taxon>Actinomycetota</taxon>
        <taxon>Actinomycetes</taxon>
        <taxon>Kitasatosporales</taxon>
        <taxon>Streptomycetaceae</taxon>
        <taxon>Streptomyces</taxon>
    </lineage>
</organism>
<reference evidence="1 2" key="1">
    <citation type="submission" date="2018-12" db="EMBL/GenBank/DDBJ databases">
        <title>The whole draft genome of Streptomyce luteoverticillatus CGMCC 15060.</title>
        <authorList>
            <person name="Feng Z."/>
            <person name="Chen G."/>
            <person name="Zhang J."/>
            <person name="Zhu H."/>
            <person name="Yu X."/>
            <person name="Zhang W."/>
            <person name="Zhang X."/>
        </authorList>
    </citation>
    <scope>NUCLEOTIDE SEQUENCE [LARGE SCALE GENOMIC DNA]</scope>
    <source>
        <strain evidence="1 2">CGMCC 15060</strain>
    </source>
</reference>
<evidence type="ECO:0000313" key="1">
    <source>
        <dbReference type="EMBL" id="AZQ73188.1"/>
    </source>
</evidence>
<dbReference type="InterPro" id="IPR006311">
    <property type="entry name" value="TAT_signal"/>
</dbReference>
<dbReference type="EMBL" id="CP034587">
    <property type="protein sequence ID" value="AZQ73188.1"/>
    <property type="molecule type" value="Genomic_DNA"/>
</dbReference>
<evidence type="ECO:0000313" key="2">
    <source>
        <dbReference type="Proteomes" id="UP000267900"/>
    </source>
</evidence>